<keyword evidence="3 5" id="KW-0238">DNA-binding</keyword>
<reference evidence="5 6" key="1">
    <citation type="submission" date="2018-06" db="EMBL/GenBank/DDBJ databases">
        <title>Draft Genome Sequence of a Novel Marine Bacterium Related to the Verrucomicrobia.</title>
        <authorList>
            <person name="Vosseberg J."/>
            <person name="Martijn J."/>
            <person name="Ettema T.J.G."/>
        </authorList>
    </citation>
    <scope>NUCLEOTIDE SEQUENCE [LARGE SCALE GENOMIC DNA]</scope>
    <source>
        <strain evidence="5">TARA_B100001123</strain>
    </source>
</reference>
<dbReference type="SMART" id="SM00411">
    <property type="entry name" value="BHL"/>
    <property type="match status" value="1"/>
</dbReference>
<dbReference type="CDD" id="cd13831">
    <property type="entry name" value="HU"/>
    <property type="match status" value="1"/>
</dbReference>
<evidence type="ECO:0000256" key="4">
    <source>
        <dbReference type="RuleBase" id="RU003939"/>
    </source>
</evidence>
<dbReference type="Proteomes" id="UP000247465">
    <property type="component" value="Chromosome"/>
</dbReference>
<protein>
    <submittedName>
        <fullName evidence="5">DNA-binding protein HU</fullName>
    </submittedName>
</protein>
<dbReference type="PANTHER" id="PTHR33175">
    <property type="entry name" value="DNA-BINDING PROTEIN HU"/>
    <property type="match status" value="1"/>
</dbReference>
<dbReference type="Pfam" id="PF00216">
    <property type="entry name" value="Bac_DNA_binding"/>
    <property type="match status" value="1"/>
</dbReference>
<evidence type="ECO:0000256" key="2">
    <source>
        <dbReference type="ARBA" id="ARBA00023067"/>
    </source>
</evidence>
<keyword evidence="2" id="KW-0226">DNA condensation</keyword>
<dbReference type="GO" id="GO:0030527">
    <property type="term" value="F:structural constituent of chromatin"/>
    <property type="evidence" value="ECO:0007669"/>
    <property type="project" value="InterPro"/>
</dbReference>
<organism evidence="5 6">
    <name type="scientific">Candidatus Moanibacter tarae</name>
    <dbReference type="NCBI Taxonomy" id="2200854"/>
    <lineage>
        <taxon>Bacteria</taxon>
        <taxon>Pseudomonadati</taxon>
        <taxon>Verrucomicrobiota</taxon>
        <taxon>Opitutia</taxon>
        <taxon>Puniceicoccales</taxon>
        <taxon>Puniceicoccales incertae sedis</taxon>
        <taxon>Candidatus Moanibacter</taxon>
    </lineage>
</organism>
<accession>A0A2Z4AI59</accession>
<dbReference type="AlphaFoldDB" id="A0A2Z4AI59"/>
<dbReference type="Gene3D" id="4.10.520.10">
    <property type="entry name" value="IHF-like DNA-binding proteins"/>
    <property type="match status" value="1"/>
</dbReference>
<dbReference type="SUPFAM" id="SSF47729">
    <property type="entry name" value="IHF-like DNA-binding proteins"/>
    <property type="match status" value="1"/>
</dbReference>
<dbReference type="GO" id="GO:0003677">
    <property type="term" value="F:DNA binding"/>
    <property type="evidence" value="ECO:0007669"/>
    <property type="project" value="UniProtKB-KW"/>
</dbReference>
<name>A0A2Z4AI59_9BACT</name>
<comment type="similarity">
    <text evidence="1 4">Belongs to the bacterial histone-like protein family.</text>
</comment>
<dbReference type="PRINTS" id="PR01727">
    <property type="entry name" value="DNABINDINGHU"/>
</dbReference>
<dbReference type="GO" id="GO:0030261">
    <property type="term" value="P:chromosome condensation"/>
    <property type="evidence" value="ECO:0007669"/>
    <property type="project" value="UniProtKB-KW"/>
</dbReference>
<dbReference type="InterPro" id="IPR010992">
    <property type="entry name" value="IHF-like_DNA-bd_dom_sf"/>
</dbReference>
<dbReference type="PANTHER" id="PTHR33175:SF3">
    <property type="entry name" value="DNA-BINDING PROTEIN HU-BETA"/>
    <property type="match status" value="1"/>
</dbReference>
<dbReference type="InterPro" id="IPR020816">
    <property type="entry name" value="Histone-like_DNA-bd_CS"/>
</dbReference>
<evidence type="ECO:0000313" key="5">
    <source>
        <dbReference type="EMBL" id="AWT60024.1"/>
    </source>
</evidence>
<evidence type="ECO:0000256" key="1">
    <source>
        <dbReference type="ARBA" id="ARBA00010529"/>
    </source>
</evidence>
<evidence type="ECO:0000313" key="6">
    <source>
        <dbReference type="Proteomes" id="UP000247465"/>
    </source>
</evidence>
<dbReference type="KEGG" id="mtar:DF168_01223"/>
<dbReference type="InterPro" id="IPR000119">
    <property type="entry name" value="Hist_DNA-bd"/>
</dbReference>
<gene>
    <name evidence="5" type="primary">hup</name>
    <name evidence="5" type="ORF">DF168_01223</name>
</gene>
<proteinExistence type="inferred from homology"/>
<dbReference type="EMBL" id="CP029803">
    <property type="protein sequence ID" value="AWT60024.1"/>
    <property type="molecule type" value="Genomic_DNA"/>
</dbReference>
<evidence type="ECO:0000256" key="3">
    <source>
        <dbReference type="ARBA" id="ARBA00023125"/>
    </source>
</evidence>
<sequence>MNKAELVTVVQNSIGGDVSKSSVEKAVEAVLDGIKSGVQNDNSVQLAGFGSFSVTKRAARMGINPRTGDKIQIAESRSVKFKPAAALKNLV</sequence>
<dbReference type="PROSITE" id="PS00045">
    <property type="entry name" value="HISTONE_LIKE"/>
    <property type="match status" value="1"/>
</dbReference>